<reference evidence="1" key="1">
    <citation type="journal article" date="2021" name="bioRxiv">
        <title>Whole Genome Assembly and Annotation of Northern Wild Rice, Zizania palustris L., Supports a Whole Genome Duplication in the Zizania Genus.</title>
        <authorList>
            <person name="Haas M."/>
            <person name="Kono T."/>
            <person name="Macchietto M."/>
            <person name="Millas R."/>
            <person name="McGilp L."/>
            <person name="Shao M."/>
            <person name="Duquette J."/>
            <person name="Hirsch C.N."/>
            <person name="Kimball J."/>
        </authorList>
    </citation>
    <scope>NUCLEOTIDE SEQUENCE</scope>
    <source>
        <tissue evidence="1">Fresh leaf tissue</tissue>
    </source>
</reference>
<keyword evidence="2" id="KW-1185">Reference proteome</keyword>
<organism evidence="1 2">
    <name type="scientific">Zizania palustris</name>
    <name type="common">Northern wild rice</name>
    <dbReference type="NCBI Taxonomy" id="103762"/>
    <lineage>
        <taxon>Eukaryota</taxon>
        <taxon>Viridiplantae</taxon>
        <taxon>Streptophyta</taxon>
        <taxon>Embryophyta</taxon>
        <taxon>Tracheophyta</taxon>
        <taxon>Spermatophyta</taxon>
        <taxon>Magnoliopsida</taxon>
        <taxon>Liliopsida</taxon>
        <taxon>Poales</taxon>
        <taxon>Poaceae</taxon>
        <taxon>BOP clade</taxon>
        <taxon>Oryzoideae</taxon>
        <taxon>Oryzeae</taxon>
        <taxon>Zizaniinae</taxon>
        <taxon>Zizania</taxon>
    </lineage>
</organism>
<dbReference type="Proteomes" id="UP000729402">
    <property type="component" value="Unassembled WGS sequence"/>
</dbReference>
<comment type="caution">
    <text evidence="1">The sequence shown here is derived from an EMBL/GenBank/DDBJ whole genome shotgun (WGS) entry which is preliminary data.</text>
</comment>
<proteinExistence type="predicted"/>
<dbReference type="AlphaFoldDB" id="A0A8J5TJW4"/>
<gene>
    <name evidence="1" type="ORF">GUJ93_ZPchr0007g6265</name>
</gene>
<evidence type="ECO:0000313" key="2">
    <source>
        <dbReference type="Proteomes" id="UP000729402"/>
    </source>
</evidence>
<protein>
    <submittedName>
        <fullName evidence="1">Uncharacterized protein</fullName>
    </submittedName>
</protein>
<accession>A0A8J5TJW4</accession>
<sequence>MEASHEARLGVSTTDEAHVGSGAWTASMAPTTASGSAWFRSTTAWIWWTDVVERVGEARQDSRGWRSAHAGSTWIWRGWPDLERAALALAGARPAGHDLYHDMASAISTAATGRRKTAAQPRPVAQTAMWRPETRALQDLQGGDMHTRQSVLSLAGFNSASNTFHLRQLVLDSDDL</sequence>
<reference evidence="1" key="2">
    <citation type="submission" date="2021-02" db="EMBL/GenBank/DDBJ databases">
        <authorList>
            <person name="Kimball J.A."/>
            <person name="Haas M.W."/>
            <person name="Macchietto M."/>
            <person name="Kono T."/>
            <person name="Duquette J."/>
            <person name="Shao M."/>
        </authorList>
    </citation>
    <scope>NUCLEOTIDE SEQUENCE</scope>
    <source>
        <tissue evidence="1">Fresh leaf tissue</tissue>
    </source>
</reference>
<dbReference type="EMBL" id="JAAALK010000282">
    <property type="protein sequence ID" value="KAG8080901.1"/>
    <property type="molecule type" value="Genomic_DNA"/>
</dbReference>
<name>A0A8J5TJW4_ZIZPA</name>
<evidence type="ECO:0000313" key="1">
    <source>
        <dbReference type="EMBL" id="KAG8080901.1"/>
    </source>
</evidence>